<evidence type="ECO:0000256" key="3">
    <source>
        <dbReference type="ARBA" id="ARBA00022527"/>
    </source>
</evidence>
<comment type="catalytic activity">
    <reaction evidence="8">
        <text>L-threonyl-[protein] + ATP = O-phospho-L-threonyl-[protein] + ADP + H(+)</text>
        <dbReference type="Rhea" id="RHEA:46608"/>
        <dbReference type="Rhea" id="RHEA-COMP:11060"/>
        <dbReference type="Rhea" id="RHEA-COMP:11605"/>
        <dbReference type="ChEBI" id="CHEBI:15378"/>
        <dbReference type="ChEBI" id="CHEBI:30013"/>
        <dbReference type="ChEBI" id="CHEBI:30616"/>
        <dbReference type="ChEBI" id="CHEBI:61977"/>
        <dbReference type="ChEBI" id="CHEBI:456216"/>
        <dbReference type="EC" id="2.7.11.25"/>
    </reaction>
</comment>
<evidence type="ECO:0000256" key="10">
    <source>
        <dbReference type="PROSITE-ProRule" id="PRU10141"/>
    </source>
</evidence>
<dbReference type="SMART" id="SM00220">
    <property type="entry name" value="S_TKc"/>
    <property type="match status" value="1"/>
</dbReference>
<dbReference type="GO" id="GO:0004709">
    <property type="term" value="F:MAP kinase kinase kinase activity"/>
    <property type="evidence" value="ECO:0007669"/>
    <property type="project" value="UniProtKB-EC"/>
</dbReference>
<dbReference type="InterPro" id="IPR017441">
    <property type="entry name" value="Protein_kinase_ATP_BS"/>
</dbReference>
<dbReference type="PROSITE" id="PS50105">
    <property type="entry name" value="SAM_DOMAIN"/>
    <property type="match status" value="1"/>
</dbReference>
<evidence type="ECO:0000256" key="8">
    <source>
        <dbReference type="ARBA" id="ARBA00047559"/>
    </source>
</evidence>
<feature type="domain" description="Protein kinase" evidence="11">
    <location>
        <begin position="407"/>
        <end position="673"/>
    </location>
</feature>
<keyword evidence="6" id="KW-0418">Kinase</keyword>
<evidence type="ECO:0000313" key="14">
    <source>
        <dbReference type="Proteomes" id="UP001338582"/>
    </source>
</evidence>
<dbReference type="Proteomes" id="UP001338582">
    <property type="component" value="Chromosome 4"/>
</dbReference>
<organism evidence="13 14">
    <name type="scientific">Australozyma saopauloensis</name>
    <dbReference type="NCBI Taxonomy" id="291208"/>
    <lineage>
        <taxon>Eukaryota</taxon>
        <taxon>Fungi</taxon>
        <taxon>Dikarya</taxon>
        <taxon>Ascomycota</taxon>
        <taxon>Saccharomycotina</taxon>
        <taxon>Pichiomycetes</taxon>
        <taxon>Metschnikowiaceae</taxon>
        <taxon>Australozyma</taxon>
    </lineage>
</organism>
<dbReference type="FunFam" id="1.10.510.10:FF:000334">
    <property type="entry name" value="Serine/threonine-protein kinase STE11"/>
    <property type="match status" value="1"/>
</dbReference>
<dbReference type="Pfam" id="PF00069">
    <property type="entry name" value="Pkinase"/>
    <property type="match status" value="1"/>
</dbReference>
<dbReference type="GO" id="GO:0005524">
    <property type="term" value="F:ATP binding"/>
    <property type="evidence" value="ECO:0007669"/>
    <property type="project" value="UniProtKB-UniRule"/>
</dbReference>
<accession>A0AAX4HBR6</accession>
<dbReference type="GeneID" id="88174169"/>
<dbReference type="AlphaFoldDB" id="A0AAX4HBR6"/>
<evidence type="ECO:0000259" key="12">
    <source>
        <dbReference type="PROSITE" id="PS50105"/>
    </source>
</evidence>
<dbReference type="SUPFAM" id="SSF56112">
    <property type="entry name" value="Protein kinase-like (PK-like)"/>
    <property type="match status" value="1"/>
</dbReference>
<evidence type="ECO:0000256" key="9">
    <source>
        <dbReference type="ARBA" id="ARBA00048329"/>
    </source>
</evidence>
<dbReference type="Gene3D" id="3.10.20.90">
    <property type="entry name" value="Phosphatidylinositol 3-kinase Catalytic Subunit, Chain A, domain 1"/>
    <property type="match status" value="1"/>
</dbReference>
<evidence type="ECO:0000256" key="1">
    <source>
        <dbReference type="ARBA" id="ARBA00006529"/>
    </source>
</evidence>
<feature type="binding site" evidence="10">
    <location>
        <position position="436"/>
    </location>
    <ligand>
        <name>ATP</name>
        <dbReference type="ChEBI" id="CHEBI:30616"/>
    </ligand>
</feature>
<keyword evidence="4" id="KW-0808">Transferase</keyword>
<dbReference type="GO" id="GO:0030447">
    <property type="term" value="P:filamentous growth"/>
    <property type="evidence" value="ECO:0007669"/>
    <property type="project" value="UniProtKB-ARBA"/>
</dbReference>
<dbReference type="FunFam" id="3.30.200.20:FF:000387">
    <property type="entry name" value="Serine/threonine-protein kinase STE11"/>
    <property type="match status" value="1"/>
</dbReference>
<keyword evidence="14" id="KW-1185">Reference proteome</keyword>
<dbReference type="InterPro" id="IPR011009">
    <property type="entry name" value="Kinase-like_dom_sf"/>
</dbReference>
<dbReference type="PANTHER" id="PTHR11584:SF369">
    <property type="entry name" value="MITOGEN-ACTIVATED PROTEIN KINASE KINASE KINASE 19-RELATED"/>
    <property type="match status" value="1"/>
</dbReference>
<evidence type="ECO:0000313" key="13">
    <source>
        <dbReference type="EMBL" id="WPK25776.1"/>
    </source>
</evidence>
<dbReference type="PROSITE" id="PS50011">
    <property type="entry name" value="PROTEIN_KINASE_DOM"/>
    <property type="match status" value="1"/>
</dbReference>
<evidence type="ECO:0000256" key="5">
    <source>
        <dbReference type="ARBA" id="ARBA00022741"/>
    </source>
</evidence>
<keyword evidence="3" id="KW-0723">Serine/threonine-protein kinase</keyword>
<dbReference type="SMART" id="SM01304">
    <property type="entry name" value="Ras_bdg_2"/>
    <property type="match status" value="1"/>
</dbReference>
<name>A0AAX4HBR6_9ASCO</name>
<evidence type="ECO:0000256" key="2">
    <source>
        <dbReference type="ARBA" id="ARBA00012406"/>
    </source>
</evidence>
<dbReference type="PROSITE" id="PS00108">
    <property type="entry name" value="PROTEIN_KINASE_ST"/>
    <property type="match status" value="1"/>
</dbReference>
<proteinExistence type="inferred from homology"/>
<dbReference type="EMBL" id="CP138897">
    <property type="protein sequence ID" value="WPK25776.1"/>
    <property type="molecule type" value="Genomic_DNA"/>
</dbReference>
<dbReference type="SUPFAM" id="SSF47769">
    <property type="entry name" value="SAM/Pointed domain"/>
    <property type="match status" value="1"/>
</dbReference>
<keyword evidence="7 10" id="KW-0067">ATP-binding</keyword>
<sequence length="690" mass="76913">MAEVSQLESWLAKSSCQQYLNRFVSNQISFDLLPELDSAALKEIGISKLGDRLRLEIAINELKATRLKQRVSIDSLREAVIKSGGKSKITPSQLELLERTQAQPERSVTFILPDGSLEKVELDGCFNALVIKQKVLKQLGAIDDQSMYQMFIHTNTNSGITISLLYDVEFVSICFSPESTAKHRIMLTSKDSPPSSRAIRQSLRILQRTAGRKPTTAAMSNFYGQRPPSEMISSNLGEYFPQAKLHELETTIRNSVRYSKRLLKRFNLGNMNLANLLARQSMYSDERELRSLGSVPTIGEVLLHNEIKADKARVTWDDLLIFSDRKMKSINEVESDDQGSITTSIPISKRSRKRFLLAALFASADNRESRIELIESDSSEEDDFLSQYADDTDGDAQLRDFTGVGKWVQGSKIGAGTFGTVYLGVNPMTGELMAVKRVPISAEGSANQDTNLADTLNHEVSLLKELNHENIVQYFGLSSEDGFINIFLEYVPGGSVSSLLRLCGCFEEPLIRTFIRQVLVGLSYLHGKDIIHRDIKGANILVDIKGVVKISDFGVSKKLGEEDEETVGSSKAAKRTSLQGLIYWMAPEVVKQTTYTKKADVWSVACLVIEMFTGSHPYPGFTQMQAIFQIGTFNKPEIPAWCSSEGKEFLAKTLELEFEKRPSAVELLADPFMTNLVVQGGRLPTSPRVR</sequence>
<dbReference type="Pfam" id="PF00536">
    <property type="entry name" value="SAM_1"/>
    <property type="match status" value="1"/>
</dbReference>
<feature type="domain" description="SAM" evidence="12">
    <location>
        <begin position="2"/>
        <end position="65"/>
    </location>
</feature>
<dbReference type="InterPro" id="IPR029458">
    <property type="entry name" value="Ras-bd_By2"/>
</dbReference>
<dbReference type="InterPro" id="IPR000719">
    <property type="entry name" value="Prot_kinase_dom"/>
</dbReference>
<comment type="similarity">
    <text evidence="1">Belongs to the protein kinase superfamily. STE Ser/Thr protein kinase family. MAP kinase kinase kinase subfamily.</text>
</comment>
<gene>
    <name evidence="13" type="ORF">PUMCH_003105</name>
</gene>
<dbReference type="KEGG" id="asau:88174169"/>
<dbReference type="CDD" id="cd09534">
    <property type="entry name" value="SAM_Ste11_fungal"/>
    <property type="match status" value="1"/>
</dbReference>
<evidence type="ECO:0000256" key="7">
    <source>
        <dbReference type="ARBA" id="ARBA00022840"/>
    </source>
</evidence>
<dbReference type="PROSITE" id="PS00107">
    <property type="entry name" value="PROTEIN_KINASE_ATP"/>
    <property type="match status" value="1"/>
</dbReference>
<dbReference type="Gene3D" id="1.10.150.50">
    <property type="entry name" value="Transcription Factor, Ets-1"/>
    <property type="match status" value="1"/>
</dbReference>
<reference evidence="13 14" key="1">
    <citation type="submission" date="2023-10" db="EMBL/GenBank/DDBJ databases">
        <title>Draft Genome Sequence of Candida saopaulonensis from a very Premature Infant with Sepsis.</title>
        <authorList>
            <person name="Ning Y."/>
            <person name="Dai R."/>
            <person name="Xiao M."/>
            <person name="Xu Y."/>
            <person name="Yan Q."/>
            <person name="Zhang L."/>
        </authorList>
    </citation>
    <scope>NUCLEOTIDE SEQUENCE [LARGE SCALE GENOMIC DNA]</scope>
    <source>
        <strain evidence="13 14">19XY460</strain>
    </source>
</reference>
<dbReference type="InterPro" id="IPR008271">
    <property type="entry name" value="Ser/Thr_kinase_AS"/>
</dbReference>
<dbReference type="RefSeq" id="XP_062878158.1">
    <property type="nucleotide sequence ID" value="XM_063022088.1"/>
</dbReference>
<dbReference type="EC" id="2.7.11.25" evidence="2"/>
<evidence type="ECO:0000256" key="6">
    <source>
        <dbReference type="ARBA" id="ARBA00022777"/>
    </source>
</evidence>
<dbReference type="PANTHER" id="PTHR11584">
    <property type="entry name" value="SERINE/THREONINE PROTEIN KINASE"/>
    <property type="match status" value="1"/>
</dbReference>
<dbReference type="InterPro" id="IPR001660">
    <property type="entry name" value="SAM"/>
</dbReference>
<dbReference type="Pfam" id="PF14847">
    <property type="entry name" value="Ras_bdg_2"/>
    <property type="match status" value="1"/>
</dbReference>
<keyword evidence="5 10" id="KW-0547">Nucleotide-binding</keyword>
<protein>
    <recommendedName>
        <fullName evidence="2">mitogen-activated protein kinase kinase kinase</fullName>
        <ecNumber evidence="2">2.7.11.25</ecNumber>
    </recommendedName>
</protein>
<dbReference type="InterPro" id="IPR013761">
    <property type="entry name" value="SAM/pointed_sf"/>
</dbReference>
<evidence type="ECO:0000259" key="11">
    <source>
        <dbReference type="PROSITE" id="PS50011"/>
    </source>
</evidence>
<comment type="catalytic activity">
    <reaction evidence="9">
        <text>L-seryl-[protein] + ATP = O-phospho-L-seryl-[protein] + ADP + H(+)</text>
        <dbReference type="Rhea" id="RHEA:17989"/>
        <dbReference type="Rhea" id="RHEA-COMP:9863"/>
        <dbReference type="Rhea" id="RHEA-COMP:11604"/>
        <dbReference type="ChEBI" id="CHEBI:15378"/>
        <dbReference type="ChEBI" id="CHEBI:29999"/>
        <dbReference type="ChEBI" id="CHEBI:30616"/>
        <dbReference type="ChEBI" id="CHEBI:83421"/>
        <dbReference type="ChEBI" id="CHEBI:456216"/>
        <dbReference type="EC" id="2.7.11.25"/>
    </reaction>
</comment>
<evidence type="ECO:0000256" key="4">
    <source>
        <dbReference type="ARBA" id="ARBA00022679"/>
    </source>
</evidence>
<dbReference type="SMART" id="SM00454">
    <property type="entry name" value="SAM"/>
    <property type="match status" value="1"/>
</dbReference>
<dbReference type="Gene3D" id="1.10.510.10">
    <property type="entry name" value="Transferase(Phosphotransferase) domain 1"/>
    <property type="match status" value="1"/>
</dbReference>